<dbReference type="RefSeq" id="WP_100848133.1">
    <property type="nucleotide sequence ID" value="NZ_PHHE01000001.1"/>
</dbReference>
<name>A0ABX4Q7U2_9PSED</name>
<dbReference type="EMBL" id="PHHE01000001">
    <property type="protein sequence ID" value="PKA72872.1"/>
    <property type="molecule type" value="Genomic_DNA"/>
</dbReference>
<dbReference type="Proteomes" id="UP000232455">
    <property type="component" value="Unassembled WGS sequence"/>
</dbReference>
<proteinExistence type="predicted"/>
<keyword evidence="2" id="KW-1185">Reference proteome</keyword>
<comment type="caution">
    <text evidence="1">The sequence shown here is derived from an EMBL/GenBank/DDBJ whole genome shotgun (WGS) entry which is preliminary data.</text>
</comment>
<protein>
    <submittedName>
        <fullName evidence="1">Uncharacterized protein</fullName>
    </submittedName>
</protein>
<accession>A0ABX4Q7U2</accession>
<evidence type="ECO:0000313" key="1">
    <source>
        <dbReference type="EMBL" id="PKA72872.1"/>
    </source>
</evidence>
<reference evidence="1 2" key="1">
    <citation type="submission" date="2017-11" db="EMBL/GenBank/DDBJ databases">
        <title>Genome sequencing of a diverse group of Pseudomonas species.</title>
        <authorList>
            <person name="Loper J."/>
        </authorList>
    </citation>
    <scope>NUCLEOTIDE SEQUENCE [LARGE SCALE GENOMIC DNA]</scope>
    <source>
        <strain evidence="1 2">LMG 25716</strain>
    </source>
</reference>
<evidence type="ECO:0000313" key="2">
    <source>
        <dbReference type="Proteomes" id="UP000232455"/>
    </source>
</evidence>
<organism evidence="1 2">
    <name type="scientific">Pseudomonas baetica</name>
    <dbReference type="NCBI Taxonomy" id="674054"/>
    <lineage>
        <taxon>Bacteria</taxon>
        <taxon>Pseudomonadati</taxon>
        <taxon>Pseudomonadota</taxon>
        <taxon>Gammaproteobacteria</taxon>
        <taxon>Pseudomonadales</taxon>
        <taxon>Pseudomonadaceae</taxon>
        <taxon>Pseudomonas</taxon>
    </lineage>
</organism>
<sequence>MRDHGLSRLASLTTKLKAERRLLLEKLDAFEKKLVESMGELGCYGTSNSVMVESWFYEETDRAGTTNAWLVFDGSRLIVRTEQYEDGWPEPDWDTHFLKDVKPEWQVLLSAPHVLESLIDNLFSTLEAEHDTIASTNALLTEFVAAEKAAIDTDLEQEFDKHPSLLESWQKARKAVEVDPEDSIARSCSHVETVMKSCLKQLGETGYETMTVQALTSQTVKKLRSAGALDEGAAQSLSGITTIFHGIGTVVV</sequence>
<gene>
    <name evidence="1" type="ORF">ATI02_5973</name>
</gene>